<accession>A0A1F4XMD6</accession>
<dbReference type="InterPro" id="IPR001940">
    <property type="entry name" value="Peptidase_S1C"/>
</dbReference>
<feature type="domain" description="PDZ" evidence="5">
    <location>
        <begin position="503"/>
        <end position="537"/>
    </location>
</feature>
<sequence>MFKNHQKIAQQMPKKLLVFMIAVLLSTQFLTAIPTPTSHAANYFIDVSSNHANYKAISTLRRLNIIRGFVDSTFKPDKELTRAELLKLAIAAKGIKVGTPAEARTPFKDVSKLDWFAPYVQFAVNTKIIAAQQNFNPYNPVSRVEAVKIFLNLFAIALPPTITSQPYFDIELNHWALSYVWAVKFRNLLPIDGDLFEPEKTITRGEAAELTHRLLAITTNKVNRYNDDLEVDFSALVITDESEPKEARDLILDRAYVQIDELTKQSVEQVRKSTVNIVIFETDSKQQQAGGGSGIMITQDGYILTNKHVVGRGAEAAMVLYKNNLYDFKIIAVDPLFDLAIIKINSNGFTPAILGDSDAVEIGQTVLSLGYSLSQYDDSLTRGIISGRSRTITASGGGFIETLSGMLQTDAPISPGNSGGPLFNLWGEVIGINTAIDTRGTNLGFAIPINDLKGVIADVIATGELVRPFIGVRFVTLNALIARGGNYGSNKGALLMPGLDGESAIVPGSPAEAAGLQTNDIILKINGIELDDANNTLLNVVQRHKPDDELKLLILRNEQLQELLLKIGSKTAPIPTYQPPPEPTIIRLY</sequence>
<dbReference type="SUPFAM" id="SSF50156">
    <property type="entry name" value="PDZ domain-like"/>
    <property type="match status" value="1"/>
</dbReference>
<dbReference type="Pfam" id="PF13180">
    <property type="entry name" value="PDZ_2"/>
    <property type="match status" value="1"/>
</dbReference>
<dbReference type="Gene3D" id="2.30.42.10">
    <property type="match status" value="1"/>
</dbReference>
<keyword evidence="4" id="KW-0732">Signal</keyword>
<feature type="chain" id="PRO_5009515413" description="PDZ domain-containing protein" evidence="4">
    <location>
        <begin position="33"/>
        <end position="589"/>
    </location>
</feature>
<dbReference type="SUPFAM" id="SSF50494">
    <property type="entry name" value="Trypsin-like serine proteases"/>
    <property type="match status" value="1"/>
</dbReference>
<dbReference type="Gene3D" id="2.40.10.10">
    <property type="entry name" value="Trypsin-like serine proteases"/>
    <property type="match status" value="2"/>
</dbReference>
<comment type="caution">
    <text evidence="7">The sequence shown here is derived from an EMBL/GenBank/DDBJ whole genome shotgun (WGS) entry which is preliminary data.</text>
</comment>
<dbReference type="PROSITE" id="PS50106">
    <property type="entry name" value="PDZ"/>
    <property type="match status" value="1"/>
</dbReference>
<evidence type="ECO:0000256" key="2">
    <source>
        <dbReference type="ARBA" id="ARBA00022670"/>
    </source>
</evidence>
<dbReference type="InterPro" id="IPR009003">
    <property type="entry name" value="Peptidase_S1_PA"/>
</dbReference>
<dbReference type="PANTHER" id="PTHR43343:SF3">
    <property type="entry name" value="PROTEASE DO-LIKE 8, CHLOROPLASTIC"/>
    <property type="match status" value="1"/>
</dbReference>
<comment type="similarity">
    <text evidence="1">Belongs to the peptidase S1C family.</text>
</comment>
<dbReference type="Pfam" id="PF00395">
    <property type="entry name" value="SLH"/>
    <property type="match status" value="2"/>
</dbReference>
<dbReference type="PRINTS" id="PR00834">
    <property type="entry name" value="PROTEASES2C"/>
</dbReference>
<dbReference type="InterPro" id="IPR043504">
    <property type="entry name" value="Peptidase_S1_PA_chymotrypsin"/>
</dbReference>
<dbReference type="GO" id="GO:0004252">
    <property type="term" value="F:serine-type endopeptidase activity"/>
    <property type="evidence" value="ECO:0007669"/>
    <property type="project" value="InterPro"/>
</dbReference>
<evidence type="ECO:0000313" key="8">
    <source>
        <dbReference type="Proteomes" id="UP000177521"/>
    </source>
</evidence>
<protein>
    <recommendedName>
        <fullName evidence="9">PDZ domain-containing protein</fullName>
    </recommendedName>
</protein>
<evidence type="ECO:0000256" key="1">
    <source>
        <dbReference type="ARBA" id="ARBA00010541"/>
    </source>
</evidence>
<feature type="signal peptide" evidence="4">
    <location>
        <begin position="1"/>
        <end position="32"/>
    </location>
</feature>
<dbReference type="InterPro" id="IPR051201">
    <property type="entry name" value="Chloro_Bact_Ser_Proteases"/>
</dbReference>
<evidence type="ECO:0000259" key="5">
    <source>
        <dbReference type="PROSITE" id="PS50106"/>
    </source>
</evidence>
<feature type="domain" description="SLH" evidence="6">
    <location>
        <begin position="40"/>
        <end position="103"/>
    </location>
</feature>
<reference evidence="7 8" key="1">
    <citation type="journal article" date="2016" name="Nat. Commun.">
        <title>Thousands of microbial genomes shed light on interconnected biogeochemical processes in an aquifer system.</title>
        <authorList>
            <person name="Anantharaman K."/>
            <person name="Brown C.T."/>
            <person name="Hug L.A."/>
            <person name="Sharon I."/>
            <person name="Castelle C.J."/>
            <person name="Probst A.J."/>
            <person name="Thomas B.C."/>
            <person name="Singh A."/>
            <person name="Wilkins M.J."/>
            <person name="Karaoz U."/>
            <person name="Brodie E.L."/>
            <person name="Williams K.H."/>
            <person name="Hubbard S.S."/>
            <person name="Banfield J.F."/>
        </authorList>
    </citation>
    <scope>NUCLEOTIDE SEQUENCE [LARGE SCALE GENOMIC DNA]</scope>
</reference>
<dbReference type="Pfam" id="PF13365">
    <property type="entry name" value="Trypsin_2"/>
    <property type="match status" value="1"/>
</dbReference>
<evidence type="ECO:0000313" key="7">
    <source>
        <dbReference type="EMBL" id="OGC82768.1"/>
    </source>
</evidence>
<evidence type="ECO:0000256" key="4">
    <source>
        <dbReference type="SAM" id="SignalP"/>
    </source>
</evidence>
<feature type="domain" description="SLH" evidence="6">
    <location>
        <begin position="163"/>
        <end position="225"/>
    </location>
</feature>
<keyword evidence="2" id="KW-0645">Protease</keyword>
<dbReference type="EMBL" id="MEWS01000008">
    <property type="protein sequence ID" value="OGC82768.1"/>
    <property type="molecule type" value="Genomic_DNA"/>
</dbReference>
<dbReference type="GO" id="GO:0006508">
    <property type="term" value="P:proteolysis"/>
    <property type="evidence" value="ECO:0007669"/>
    <property type="project" value="UniProtKB-KW"/>
</dbReference>
<evidence type="ECO:0008006" key="9">
    <source>
        <dbReference type="Google" id="ProtNLM"/>
    </source>
</evidence>
<keyword evidence="3" id="KW-0378">Hydrolase</keyword>
<evidence type="ECO:0000259" key="6">
    <source>
        <dbReference type="PROSITE" id="PS51272"/>
    </source>
</evidence>
<dbReference type="CDD" id="cd06779">
    <property type="entry name" value="cpPDZ_Deg_HtrA-like"/>
    <property type="match status" value="1"/>
</dbReference>
<proteinExistence type="inferred from homology"/>
<dbReference type="PANTHER" id="PTHR43343">
    <property type="entry name" value="PEPTIDASE S12"/>
    <property type="match status" value="1"/>
</dbReference>
<dbReference type="AlphaFoldDB" id="A0A1F4XMD6"/>
<dbReference type="InterPro" id="IPR001119">
    <property type="entry name" value="SLH_dom"/>
</dbReference>
<dbReference type="Proteomes" id="UP000177521">
    <property type="component" value="Unassembled WGS sequence"/>
</dbReference>
<dbReference type="InterPro" id="IPR001478">
    <property type="entry name" value="PDZ"/>
</dbReference>
<name>A0A1F4XMD6_9BACT</name>
<gene>
    <name evidence="7" type="ORF">A2788_02615</name>
</gene>
<organism evidence="7 8">
    <name type="scientific">Candidatus Abawacabacteria bacterium RIFCSPHIGHO2_01_FULL_46_8</name>
    <dbReference type="NCBI Taxonomy" id="1817815"/>
    <lineage>
        <taxon>Bacteria</taxon>
        <taxon>Candidatus Abawacaibacteriota</taxon>
    </lineage>
</organism>
<feature type="domain" description="SLH" evidence="6">
    <location>
        <begin position="104"/>
        <end position="162"/>
    </location>
</feature>
<evidence type="ECO:0000256" key="3">
    <source>
        <dbReference type="ARBA" id="ARBA00022801"/>
    </source>
</evidence>
<dbReference type="SMART" id="SM00228">
    <property type="entry name" value="PDZ"/>
    <property type="match status" value="1"/>
</dbReference>
<dbReference type="PROSITE" id="PS51272">
    <property type="entry name" value="SLH"/>
    <property type="match status" value="3"/>
</dbReference>
<dbReference type="InterPro" id="IPR036034">
    <property type="entry name" value="PDZ_sf"/>
</dbReference>